<evidence type="ECO:0000313" key="1">
    <source>
        <dbReference type="EMBL" id="CAJ2660914.1"/>
    </source>
</evidence>
<organism evidence="1 2">
    <name type="scientific">Trifolium pratense</name>
    <name type="common">Red clover</name>
    <dbReference type="NCBI Taxonomy" id="57577"/>
    <lineage>
        <taxon>Eukaryota</taxon>
        <taxon>Viridiplantae</taxon>
        <taxon>Streptophyta</taxon>
        <taxon>Embryophyta</taxon>
        <taxon>Tracheophyta</taxon>
        <taxon>Spermatophyta</taxon>
        <taxon>Magnoliopsida</taxon>
        <taxon>eudicotyledons</taxon>
        <taxon>Gunneridae</taxon>
        <taxon>Pentapetalae</taxon>
        <taxon>rosids</taxon>
        <taxon>fabids</taxon>
        <taxon>Fabales</taxon>
        <taxon>Fabaceae</taxon>
        <taxon>Papilionoideae</taxon>
        <taxon>50 kb inversion clade</taxon>
        <taxon>NPAAA clade</taxon>
        <taxon>Hologalegina</taxon>
        <taxon>IRL clade</taxon>
        <taxon>Trifolieae</taxon>
        <taxon>Trifolium</taxon>
    </lineage>
</organism>
<gene>
    <name evidence="1" type="ORF">MILVUS5_LOCUS26757</name>
</gene>
<reference evidence="1" key="1">
    <citation type="submission" date="2023-10" db="EMBL/GenBank/DDBJ databases">
        <authorList>
            <person name="Rodriguez Cubillos JULIANA M."/>
            <person name="De Vega J."/>
        </authorList>
    </citation>
    <scope>NUCLEOTIDE SEQUENCE</scope>
</reference>
<proteinExistence type="predicted"/>
<keyword evidence="2" id="KW-1185">Reference proteome</keyword>
<evidence type="ECO:0000313" key="2">
    <source>
        <dbReference type="Proteomes" id="UP001177021"/>
    </source>
</evidence>
<name>A0ACB0KYE2_TRIPR</name>
<comment type="caution">
    <text evidence="1">The sequence shown here is derived from an EMBL/GenBank/DDBJ whole genome shotgun (WGS) entry which is preliminary data.</text>
</comment>
<dbReference type="Proteomes" id="UP001177021">
    <property type="component" value="Unassembled WGS sequence"/>
</dbReference>
<dbReference type="EMBL" id="CASHSV030000311">
    <property type="protein sequence ID" value="CAJ2660914.1"/>
    <property type="molecule type" value="Genomic_DNA"/>
</dbReference>
<sequence length="85" mass="9836">MRIKHAYNTLLNSSSRKKYDSGSRGYNSSQRSQSRNTQAEEESYVNIILLLQETSLRIFKKNSGIGKPVQLHKESQRAYGRNCRK</sequence>
<accession>A0ACB0KYE2</accession>
<protein>
    <submittedName>
        <fullName evidence="1">Uncharacterized protein</fullName>
    </submittedName>
</protein>